<accession>A0A2L2XFQ9</accession>
<organism evidence="2 3">
    <name type="scientific">Desulfocucumis palustris</name>
    <dbReference type="NCBI Taxonomy" id="1898651"/>
    <lineage>
        <taxon>Bacteria</taxon>
        <taxon>Bacillati</taxon>
        <taxon>Bacillota</taxon>
        <taxon>Clostridia</taxon>
        <taxon>Eubacteriales</taxon>
        <taxon>Desulfocucumaceae</taxon>
        <taxon>Desulfocucumis</taxon>
    </lineage>
</organism>
<gene>
    <name evidence="2" type="ORF">DCCM_3662</name>
</gene>
<keyword evidence="3" id="KW-1185">Reference proteome</keyword>
<evidence type="ECO:0000256" key="1">
    <source>
        <dbReference type="SAM" id="Phobius"/>
    </source>
</evidence>
<dbReference type="AlphaFoldDB" id="A0A2L2XFQ9"/>
<dbReference type="Proteomes" id="UP000239549">
    <property type="component" value="Unassembled WGS sequence"/>
</dbReference>
<keyword evidence="1" id="KW-1133">Transmembrane helix</keyword>
<protein>
    <submittedName>
        <fullName evidence="2">Uncharacterized protein</fullName>
    </submittedName>
</protein>
<reference evidence="3" key="1">
    <citation type="submission" date="2018-02" db="EMBL/GenBank/DDBJ databases">
        <title>Genome sequence of Desulfocucumis palustris strain NAW-5.</title>
        <authorList>
            <person name="Watanabe M."/>
            <person name="Kojima H."/>
            <person name="Fukui M."/>
        </authorList>
    </citation>
    <scope>NUCLEOTIDE SEQUENCE [LARGE SCALE GENOMIC DNA]</scope>
    <source>
        <strain evidence="3">NAW-5</strain>
    </source>
</reference>
<dbReference type="EMBL" id="BFAV01000141">
    <property type="protein sequence ID" value="GBF34543.1"/>
    <property type="molecule type" value="Genomic_DNA"/>
</dbReference>
<keyword evidence="1" id="KW-0472">Membrane</keyword>
<sequence length="55" mass="6004">MLYKVRNFLAGGYACVSIVMGMPLPVALLAGAAAANWLPWIAEFWGGYRCFFCSV</sequence>
<keyword evidence="1" id="KW-0812">Transmembrane</keyword>
<evidence type="ECO:0000313" key="3">
    <source>
        <dbReference type="Proteomes" id="UP000239549"/>
    </source>
</evidence>
<feature type="transmembrane region" description="Helical" evidence="1">
    <location>
        <begin position="12"/>
        <end position="38"/>
    </location>
</feature>
<comment type="caution">
    <text evidence="2">The sequence shown here is derived from an EMBL/GenBank/DDBJ whole genome shotgun (WGS) entry which is preliminary data.</text>
</comment>
<evidence type="ECO:0000313" key="2">
    <source>
        <dbReference type="EMBL" id="GBF34543.1"/>
    </source>
</evidence>
<name>A0A2L2XFQ9_9FIRM</name>
<proteinExistence type="predicted"/>